<comment type="caution">
    <text evidence="2">The sequence shown here is derived from an EMBL/GenBank/DDBJ whole genome shotgun (WGS) entry which is preliminary data.</text>
</comment>
<name>A0A4Z2F149_9TELE</name>
<reference evidence="2 3" key="1">
    <citation type="submission" date="2019-03" db="EMBL/GenBank/DDBJ databases">
        <title>First draft genome of Liparis tanakae, snailfish: a comprehensive survey of snailfish specific genes.</title>
        <authorList>
            <person name="Kim W."/>
            <person name="Song I."/>
            <person name="Jeong J.-H."/>
            <person name="Kim D."/>
            <person name="Kim S."/>
            <person name="Ryu S."/>
            <person name="Song J.Y."/>
            <person name="Lee S.K."/>
        </authorList>
    </citation>
    <scope>NUCLEOTIDE SEQUENCE [LARGE SCALE GENOMIC DNA]</scope>
    <source>
        <tissue evidence="2">Muscle</tissue>
    </source>
</reference>
<protein>
    <submittedName>
        <fullName evidence="2">Uncharacterized protein</fullName>
    </submittedName>
</protein>
<evidence type="ECO:0000256" key="1">
    <source>
        <dbReference type="SAM" id="MobiDB-lite"/>
    </source>
</evidence>
<gene>
    <name evidence="2" type="ORF">EYF80_055347</name>
</gene>
<evidence type="ECO:0000313" key="3">
    <source>
        <dbReference type="Proteomes" id="UP000314294"/>
    </source>
</evidence>
<dbReference type="EMBL" id="SRLO01001951">
    <property type="protein sequence ID" value="TNN34491.1"/>
    <property type="molecule type" value="Genomic_DNA"/>
</dbReference>
<organism evidence="2 3">
    <name type="scientific">Liparis tanakae</name>
    <name type="common">Tanaka's snailfish</name>
    <dbReference type="NCBI Taxonomy" id="230148"/>
    <lineage>
        <taxon>Eukaryota</taxon>
        <taxon>Metazoa</taxon>
        <taxon>Chordata</taxon>
        <taxon>Craniata</taxon>
        <taxon>Vertebrata</taxon>
        <taxon>Euteleostomi</taxon>
        <taxon>Actinopterygii</taxon>
        <taxon>Neopterygii</taxon>
        <taxon>Teleostei</taxon>
        <taxon>Neoteleostei</taxon>
        <taxon>Acanthomorphata</taxon>
        <taxon>Eupercaria</taxon>
        <taxon>Perciformes</taxon>
        <taxon>Cottioidei</taxon>
        <taxon>Cottales</taxon>
        <taxon>Liparidae</taxon>
        <taxon>Liparis</taxon>
    </lineage>
</organism>
<proteinExistence type="predicted"/>
<dbReference type="Proteomes" id="UP000314294">
    <property type="component" value="Unassembled WGS sequence"/>
</dbReference>
<dbReference type="AlphaFoldDB" id="A0A4Z2F149"/>
<feature type="region of interest" description="Disordered" evidence="1">
    <location>
        <begin position="144"/>
        <end position="176"/>
    </location>
</feature>
<keyword evidence="3" id="KW-1185">Reference proteome</keyword>
<evidence type="ECO:0000313" key="2">
    <source>
        <dbReference type="EMBL" id="TNN34491.1"/>
    </source>
</evidence>
<feature type="compositionally biased region" description="Acidic residues" evidence="1">
    <location>
        <begin position="146"/>
        <end position="173"/>
    </location>
</feature>
<sequence length="199" mass="22051">MSVVFLIDSPLGVIASSRLEPRRDVPLHPRQRRLIPPVHRLSCSHHKCFVSFSRPHLACASSKLWSVMVMICCNMSPMSCLRPSPSAPAVPSCMCCARPGCPAMPTPWECINRGCSSIIEHTVLRCLASSNFFVIFVLISRRGDGGGEEEEEEEEKGEEEKGEEEGEEGEEEEKYPRKFLCVSVSPDTPPFFLAGLGEI</sequence>
<accession>A0A4Z2F149</accession>